<dbReference type="STRING" id="1297750.SAMN05444405_102312"/>
<dbReference type="EMBL" id="FQTV01000002">
    <property type="protein sequence ID" value="SHE69629.1"/>
    <property type="molecule type" value="Genomic_DNA"/>
</dbReference>
<evidence type="ECO:0000313" key="2">
    <source>
        <dbReference type="Proteomes" id="UP000184509"/>
    </source>
</evidence>
<keyword evidence="2" id="KW-1185">Reference proteome</keyword>
<dbReference type="PROSITE" id="PS51257">
    <property type="entry name" value="PROKAR_LIPOPROTEIN"/>
    <property type="match status" value="1"/>
</dbReference>
<sequence>MKNVLLGVFVAFLMFSCNDKEDPGLTPDLVSVRFNVSLPLEVKEQQITTRALTENPLSDKLSKIEYLIIRKDPLALAARGSQLSTDANFGTLLINIPAGLYKVYLVGISSLNNGSFSMLDNGSVFMNNQEFYIGLLDDLSVSATQTTFSNTLKRPVGCVKIDITDPIPTDVSYVTVYMSSNVIGMSMGGGYISETPGNKIDERFTVSNGYLNSKSLYFVPQTISSIHIRAYDASGTLLADKSVSNLTVEANKRYIVTGTLFESVGNKDFTITIDDSWDSETTIPL</sequence>
<name>A0A1M4VKV1_9BACE</name>
<gene>
    <name evidence="1" type="ORF">SAMN05444405_102312</name>
</gene>
<protein>
    <recommendedName>
        <fullName evidence="3">Fimbrillin-A associated anchor protein Mfa1 and Mfa2</fullName>
    </recommendedName>
</protein>
<dbReference type="AlphaFoldDB" id="A0A1M4VKV1"/>
<reference evidence="1 2" key="1">
    <citation type="submission" date="2016-11" db="EMBL/GenBank/DDBJ databases">
        <authorList>
            <person name="Jaros S."/>
            <person name="Januszkiewicz K."/>
            <person name="Wedrychowicz H."/>
        </authorList>
    </citation>
    <scope>NUCLEOTIDE SEQUENCE [LARGE SCALE GENOMIC DNA]</scope>
    <source>
        <strain evidence="1 2">DSM 26991</strain>
    </source>
</reference>
<proteinExistence type="predicted"/>
<organism evidence="1 2">
    <name type="scientific">Bacteroides luti</name>
    <dbReference type="NCBI Taxonomy" id="1297750"/>
    <lineage>
        <taxon>Bacteria</taxon>
        <taxon>Pseudomonadati</taxon>
        <taxon>Bacteroidota</taxon>
        <taxon>Bacteroidia</taxon>
        <taxon>Bacteroidales</taxon>
        <taxon>Bacteroidaceae</taxon>
        <taxon>Bacteroides</taxon>
    </lineage>
</organism>
<evidence type="ECO:0008006" key="3">
    <source>
        <dbReference type="Google" id="ProtNLM"/>
    </source>
</evidence>
<accession>A0A1M4VKV1</accession>
<dbReference type="Proteomes" id="UP000184509">
    <property type="component" value="Unassembled WGS sequence"/>
</dbReference>
<evidence type="ECO:0000313" key="1">
    <source>
        <dbReference type="EMBL" id="SHE69629.1"/>
    </source>
</evidence>